<keyword evidence="3" id="KW-1185">Reference proteome</keyword>
<protein>
    <recommendedName>
        <fullName evidence="4">EH domain-containing protein</fullName>
    </recommendedName>
</protein>
<dbReference type="Proteomes" id="UP000232875">
    <property type="component" value="Unassembled WGS sequence"/>
</dbReference>
<feature type="compositionally biased region" description="Pro residues" evidence="1">
    <location>
        <begin position="92"/>
        <end position="108"/>
    </location>
</feature>
<organism evidence="2 3">
    <name type="scientific">Malassezia vespertilionis</name>
    <dbReference type="NCBI Taxonomy" id="2020962"/>
    <lineage>
        <taxon>Eukaryota</taxon>
        <taxon>Fungi</taxon>
        <taxon>Dikarya</taxon>
        <taxon>Basidiomycota</taxon>
        <taxon>Ustilaginomycotina</taxon>
        <taxon>Malasseziomycetes</taxon>
        <taxon>Malasseziales</taxon>
        <taxon>Malasseziaceae</taxon>
        <taxon>Malassezia</taxon>
    </lineage>
</organism>
<evidence type="ECO:0000313" key="3">
    <source>
        <dbReference type="Proteomes" id="UP000232875"/>
    </source>
</evidence>
<gene>
    <name evidence="2" type="ORF">MVES_002803</name>
</gene>
<dbReference type="EMBL" id="KZ454992">
    <property type="protein sequence ID" value="PKI83305.1"/>
    <property type="molecule type" value="Genomic_DNA"/>
</dbReference>
<name>A0A2N1J9T5_9BASI</name>
<feature type="region of interest" description="Disordered" evidence="1">
    <location>
        <begin position="24"/>
        <end position="173"/>
    </location>
</feature>
<evidence type="ECO:0008006" key="4">
    <source>
        <dbReference type="Google" id="ProtNLM"/>
    </source>
</evidence>
<dbReference type="AlphaFoldDB" id="A0A2N1J9T5"/>
<dbReference type="STRING" id="2020962.A0A2N1J9T5"/>
<feature type="region of interest" description="Disordered" evidence="1">
    <location>
        <begin position="293"/>
        <end position="312"/>
    </location>
</feature>
<feature type="compositionally biased region" description="Basic and acidic residues" evidence="1">
    <location>
        <begin position="61"/>
        <end position="70"/>
    </location>
</feature>
<accession>A0A2N1J9T5</accession>
<dbReference type="Gene3D" id="1.10.238.10">
    <property type="entry name" value="EF-hand"/>
    <property type="match status" value="1"/>
</dbReference>
<evidence type="ECO:0000313" key="2">
    <source>
        <dbReference type="EMBL" id="PKI83305.1"/>
    </source>
</evidence>
<reference evidence="2 3" key="1">
    <citation type="submission" date="2017-10" db="EMBL/GenBank/DDBJ databases">
        <title>A novel species of cold-tolerant Malassezia isolated from bats.</title>
        <authorList>
            <person name="Lorch J.M."/>
            <person name="Palmer J.M."/>
            <person name="Vanderwolf K.J."/>
            <person name="Schmidt K.Z."/>
            <person name="Verant M.L."/>
            <person name="Weller T.J."/>
            <person name="Blehert D.S."/>
        </authorList>
    </citation>
    <scope>NUCLEOTIDE SEQUENCE [LARGE SCALE GENOMIC DNA]</scope>
    <source>
        <strain evidence="2 3">NWHC:44797-103</strain>
    </source>
</reference>
<dbReference type="OrthoDB" id="10045710at2759"/>
<feature type="compositionally biased region" description="Polar residues" evidence="1">
    <location>
        <begin position="116"/>
        <end position="125"/>
    </location>
</feature>
<proteinExistence type="predicted"/>
<sequence>MSSDAGNAEATPAKGVRNLRAMFEKNVESESSHVATPVRKASADSNKTTDATVDVASLKEALAEAQERTSENMTLSDKGAKGVPTPTSDPTAPKPKPSITPKPKPRTGPKPVKSASVCSETTSKPANLASLDASAKGANTTLEPTDDVPSDDRPKPTLARAKPIVPKRTANAQPPEILETVPLSAEALVDTDVPVELAAGETPAPLAIPTPISRYEACFESLSIPVDGNVVVPAETVGIVWKRAKLPNTTLAEIWRTVAGENPDTPGLNREQFTAGLGIIDAKLRLAQLSTAGADARTMPPQLPLRPRHSLA</sequence>
<evidence type="ECO:0000256" key="1">
    <source>
        <dbReference type="SAM" id="MobiDB-lite"/>
    </source>
</evidence>